<dbReference type="AlphaFoldDB" id="A0A6J4VVP5"/>
<protein>
    <submittedName>
        <fullName evidence="1">Uncharacterized protein</fullName>
    </submittedName>
</protein>
<name>A0A6J4VVP5_9CYAN</name>
<gene>
    <name evidence="1" type="ORF">AVDCRST_MAG81-5297</name>
</gene>
<organism evidence="1">
    <name type="scientific">uncultured Synechococcales cyanobacterium</name>
    <dbReference type="NCBI Taxonomy" id="1936017"/>
    <lineage>
        <taxon>Bacteria</taxon>
        <taxon>Bacillati</taxon>
        <taxon>Cyanobacteriota</taxon>
        <taxon>Cyanophyceae</taxon>
        <taxon>Synechococcales</taxon>
        <taxon>environmental samples</taxon>
    </lineage>
</organism>
<accession>A0A6J4VVP5</accession>
<dbReference type="EMBL" id="CADCWO010000274">
    <property type="protein sequence ID" value="CAA9590870.1"/>
    <property type="molecule type" value="Genomic_DNA"/>
</dbReference>
<proteinExistence type="predicted"/>
<sequence>MASRPALYPLIRVETIMSYYDYLCDLDQEYRELQGQLAQEWQILGETDGDEGIDPEYPNNAAYLHGYDAGRARYIRRLADFKKLHNGRLCRCGLVRAQDCECDSQPEYEDEF</sequence>
<reference evidence="1" key="1">
    <citation type="submission" date="2020-02" db="EMBL/GenBank/DDBJ databases">
        <authorList>
            <person name="Meier V. D."/>
        </authorList>
    </citation>
    <scope>NUCLEOTIDE SEQUENCE</scope>
    <source>
        <strain evidence="1">AVDCRST_MAG81</strain>
    </source>
</reference>
<evidence type="ECO:0000313" key="1">
    <source>
        <dbReference type="EMBL" id="CAA9590870.1"/>
    </source>
</evidence>